<reference evidence="1 2" key="1">
    <citation type="submission" date="2014-06" db="EMBL/GenBank/DDBJ databases">
        <title>Whole Genome Sequences of Three Symbiotic Endozoicomonas Bacteria.</title>
        <authorList>
            <person name="Neave M.J."/>
            <person name="Apprill A."/>
            <person name="Voolstra C.R."/>
        </authorList>
    </citation>
    <scope>NUCLEOTIDE SEQUENCE [LARGE SCALE GENOMIC DNA]</scope>
    <source>
        <strain evidence="1 2">DSM 22380</strain>
    </source>
</reference>
<dbReference type="Proteomes" id="UP000027997">
    <property type="component" value="Unassembled WGS sequence"/>
</dbReference>
<dbReference type="InterPro" id="IPR036255">
    <property type="entry name" value="YgfB-like_sf"/>
</dbReference>
<accession>A0A081K8U4</accession>
<evidence type="ECO:0008006" key="3">
    <source>
        <dbReference type="Google" id="ProtNLM"/>
    </source>
</evidence>
<evidence type="ECO:0000313" key="2">
    <source>
        <dbReference type="Proteomes" id="UP000027997"/>
    </source>
</evidence>
<dbReference type="NCBIfam" id="TIGR02292">
    <property type="entry name" value="ygfB_yecA"/>
    <property type="match status" value="1"/>
</dbReference>
<name>A0A081K8U4_9GAMM</name>
<gene>
    <name evidence="1" type="ORF">GV64_07305</name>
</gene>
<dbReference type="EMBL" id="JOJP01000001">
    <property type="protein sequence ID" value="KEI70570.1"/>
    <property type="molecule type" value="Genomic_DNA"/>
</dbReference>
<dbReference type="eggNOG" id="COG3318">
    <property type="taxonomic scope" value="Bacteria"/>
</dbReference>
<comment type="caution">
    <text evidence="1">The sequence shown here is derived from an EMBL/GenBank/DDBJ whole genome shotgun (WGS) entry which is preliminary data.</text>
</comment>
<dbReference type="SUPFAM" id="SSF103642">
    <property type="entry name" value="Sec-C motif"/>
    <property type="match status" value="1"/>
</dbReference>
<evidence type="ECO:0000313" key="1">
    <source>
        <dbReference type="EMBL" id="KEI70570.1"/>
    </source>
</evidence>
<dbReference type="SUPFAM" id="SSF101327">
    <property type="entry name" value="YgfB-like"/>
    <property type="match status" value="1"/>
</dbReference>
<dbReference type="AlphaFoldDB" id="A0A081K8U4"/>
<dbReference type="Pfam" id="PF02810">
    <property type="entry name" value="SEC-C"/>
    <property type="match status" value="1"/>
</dbReference>
<organism evidence="1 2">
    <name type="scientific">Endozoicomonas elysicola</name>
    <dbReference type="NCBI Taxonomy" id="305900"/>
    <lineage>
        <taxon>Bacteria</taxon>
        <taxon>Pseudomonadati</taxon>
        <taxon>Pseudomonadota</taxon>
        <taxon>Gammaproteobacteria</taxon>
        <taxon>Oceanospirillales</taxon>
        <taxon>Endozoicomonadaceae</taxon>
        <taxon>Endozoicomonas</taxon>
    </lineage>
</organism>
<dbReference type="Pfam" id="PF03695">
    <property type="entry name" value="UPF0149"/>
    <property type="match status" value="1"/>
</dbReference>
<keyword evidence="2" id="KW-1185">Reference proteome</keyword>
<dbReference type="InterPro" id="IPR011978">
    <property type="entry name" value="YgfB-like"/>
</dbReference>
<protein>
    <recommendedName>
        <fullName evidence="3">Preprotein translocase subunit SecA</fullName>
    </recommendedName>
</protein>
<dbReference type="InterPro" id="IPR004027">
    <property type="entry name" value="SEC_C_motif"/>
</dbReference>
<proteinExistence type="predicted"/>
<sequence length="246" mass="27457">MSDSSTKASLANCAFDQQQEKVLSAYLASCPVGKSGQVMTLTAIKGLMFAIANSPVNVPPDRWMTLALATKTPTFESVQQENDIRHILFNLLDKTRKTISGGFEVLPEECRAEDVYSSEFSRLQEWAMGYGQGSELLMDVWTQVLKHPRVQPMEESWSSCMLLLNVWSRADSLLEKAKKKDGPDVNKMLQAMPAVAREMAVMCHDIRGIWQKAIEKPATVRVTKIGRNDLCPCGSGKKHKKCCENK</sequence>
<dbReference type="Gene3D" id="3.10.450.50">
    <property type="match status" value="1"/>
</dbReference>
<dbReference type="STRING" id="305900.GV64_07305"/>
<dbReference type="RefSeq" id="WP_020580840.1">
    <property type="nucleotide sequence ID" value="NZ_JOJP01000001.1"/>
</dbReference>